<protein>
    <recommendedName>
        <fullName evidence="3">Phage protein</fullName>
    </recommendedName>
</protein>
<evidence type="ECO:0000313" key="1">
    <source>
        <dbReference type="EMBL" id="ADE31811.1"/>
    </source>
</evidence>
<accession>D5AIZ6</accession>
<dbReference type="KEGG" id="ssw:SSGZ1_1355"/>
<organism evidence="1 2">
    <name type="scientific">Streptococcus suis (strain GZ1)</name>
    <dbReference type="NCBI Taxonomy" id="423211"/>
    <lineage>
        <taxon>Bacteria</taxon>
        <taxon>Bacillati</taxon>
        <taxon>Bacillota</taxon>
        <taxon>Bacilli</taxon>
        <taxon>Lactobacillales</taxon>
        <taxon>Streptococcaceae</taxon>
        <taxon>Streptococcus</taxon>
    </lineage>
</organism>
<proteinExistence type="predicted"/>
<sequence length="144" mass="16993">MGRILEGVEMTKTPFTQELLLQVYEDNGLVSFDLLQERLKGWTIEGIKARFNQWRHRGIISYSLLNDEIDEFQFLKTKREEKQEITEGRKLKLDEYFKQVLATADIINKPTASDTNRLKAIQLQQQALTEIPDDIYKEFYEVYA</sequence>
<dbReference type="PATRIC" id="fig|423211.3.peg.1337"/>
<dbReference type="EMBL" id="CP000837">
    <property type="protein sequence ID" value="ADE31811.1"/>
    <property type="molecule type" value="Genomic_DNA"/>
</dbReference>
<evidence type="ECO:0000313" key="2">
    <source>
        <dbReference type="Proteomes" id="UP000002359"/>
    </source>
</evidence>
<dbReference type="Proteomes" id="UP000002359">
    <property type="component" value="Chromosome"/>
</dbReference>
<evidence type="ECO:0008006" key="3">
    <source>
        <dbReference type="Google" id="ProtNLM"/>
    </source>
</evidence>
<dbReference type="AlphaFoldDB" id="D5AIZ6"/>
<reference evidence="1 2" key="1">
    <citation type="journal article" date="2009" name="J. Infect. Dis.">
        <title>Clinical, experimental, and genomic differences between intermediately pathogenic, highly pathogenic, and epidemic Streptococcus suis.</title>
        <authorList>
            <person name="Ye C."/>
            <person name="Zheng H."/>
            <person name="Zhang J."/>
            <person name="Jing H."/>
            <person name="Wang L."/>
            <person name="Xiong Y."/>
            <person name="Wang W."/>
            <person name="Zhou Z."/>
            <person name="Sun Q."/>
            <person name="Luo X."/>
            <person name="Du H."/>
            <person name="Gottschalk M."/>
            <person name="Xu J."/>
        </authorList>
    </citation>
    <scope>NUCLEOTIDE SEQUENCE [LARGE SCALE GENOMIC DNA]</scope>
    <source>
        <strain evidence="1 2">GZ1</strain>
    </source>
</reference>
<gene>
    <name evidence="1" type="ordered locus">SSGZ1_1355</name>
</gene>
<name>D5AIZ6_STRGZ</name>
<dbReference type="HOGENOM" id="CLU_1884707_0_0_9"/>